<feature type="region of interest" description="Disordered" evidence="1">
    <location>
        <begin position="81"/>
        <end position="103"/>
    </location>
</feature>
<protein>
    <submittedName>
        <fullName evidence="2">Uncharacterized protein</fullName>
    </submittedName>
</protein>
<keyword evidence="3" id="KW-1185">Reference proteome</keyword>
<gene>
    <name evidence="2" type="ORF">FISHEDRAFT_70371</name>
</gene>
<reference evidence="2 3" key="1">
    <citation type="journal article" date="2015" name="Fungal Genet. Biol.">
        <title>Evolution of novel wood decay mechanisms in Agaricales revealed by the genome sequences of Fistulina hepatica and Cylindrobasidium torrendii.</title>
        <authorList>
            <person name="Floudas D."/>
            <person name="Held B.W."/>
            <person name="Riley R."/>
            <person name="Nagy L.G."/>
            <person name="Koehler G."/>
            <person name="Ransdell A.S."/>
            <person name="Younus H."/>
            <person name="Chow J."/>
            <person name="Chiniquy J."/>
            <person name="Lipzen A."/>
            <person name="Tritt A."/>
            <person name="Sun H."/>
            <person name="Haridas S."/>
            <person name="LaButti K."/>
            <person name="Ohm R.A."/>
            <person name="Kues U."/>
            <person name="Blanchette R.A."/>
            <person name="Grigoriev I.V."/>
            <person name="Minto R.E."/>
            <person name="Hibbett D.S."/>
        </authorList>
    </citation>
    <scope>NUCLEOTIDE SEQUENCE [LARGE SCALE GENOMIC DNA]</scope>
    <source>
        <strain evidence="2 3">ATCC 64428</strain>
    </source>
</reference>
<name>A0A0D7AM69_9AGAR</name>
<dbReference type="Proteomes" id="UP000054144">
    <property type="component" value="Unassembled WGS sequence"/>
</dbReference>
<evidence type="ECO:0000313" key="2">
    <source>
        <dbReference type="EMBL" id="KIY51873.1"/>
    </source>
</evidence>
<proteinExistence type="predicted"/>
<evidence type="ECO:0000313" key="3">
    <source>
        <dbReference type="Proteomes" id="UP000054144"/>
    </source>
</evidence>
<accession>A0A0D7AM69</accession>
<dbReference type="AlphaFoldDB" id="A0A0D7AM69"/>
<feature type="compositionally biased region" description="Low complexity" evidence="1">
    <location>
        <begin position="90"/>
        <end position="103"/>
    </location>
</feature>
<dbReference type="EMBL" id="KN881647">
    <property type="protein sequence ID" value="KIY51873.1"/>
    <property type="molecule type" value="Genomic_DNA"/>
</dbReference>
<sequence>MEHEAASRQHGRMTVQPCVAVRNRSPHFFEVVPLRDVARRHCSSATSAPSASKATGARNNINAIHAKVCLSTLRAFVETDLGKSHESHSRIPSPISSTPRSSPSVVAHKSIQDTDSGIQTSRSVQRNTQSRAYIKEAPRKLVKKTSSPTRVRPWSNVHNRRPTPAIISAPIAVEHSLALSESSNWSILADTSLSSSASSQSALRGHAKSASADSSLSSSLSSVTLRRMLDSSRSLAAHTRSYSRTGTFSTFLSVDADNAAMDKTLVEMPPVQHGKINAPTFKPLHAVDVDSALDRPDSFRSKRRHAIWSRDLFVPDTDHDNNDSATCGKAEDLTPASLDTPILVTPVPRSPPLFALDDHYARSQVSLTSIYSQASVHAIDDALSAHASSNSLASSFARLNPSESLSSLFSRASNFLDDDHSVKSEGHSSLRPPPRSVLLPRYPCPPLQVSVAPLSIPKKASSAVSRAQRPSFSVSSGHCPIISQLLEEVECVMMEWMEMQVEMVQ</sequence>
<dbReference type="OrthoDB" id="2984700at2759"/>
<organism evidence="2 3">
    <name type="scientific">Fistulina hepatica ATCC 64428</name>
    <dbReference type="NCBI Taxonomy" id="1128425"/>
    <lineage>
        <taxon>Eukaryota</taxon>
        <taxon>Fungi</taxon>
        <taxon>Dikarya</taxon>
        <taxon>Basidiomycota</taxon>
        <taxon>Agaricomycotina</taxon>
        <taxon>Agaricomycetes</taxon>
        <taxon>Agaricomycetidae</taxon>
        <taxon>Agaricales</taxon>
        <taxon>Fistulinaceae</taxon>
        <taxon>Fistulina</taxon>
    </lineage>
</organism>
<evidence type="ECO:0000256" key="1">
    <source>
        <dbReference type="SAM" id="MobiDB-lite"/>
    </source>
</evidence>